<keyword evidence="5" id="KW-0067">ATP-binding</keyword>
<dbReference type="GO" id="GO:0003723">
    <property type="term" value="F:RNA binding"/>
    <property type="evidence" value="ECO:0007669"/>
    <property type="project" value="TreeGrafter"/>
</dbReference>
<feature type="compositionally biased region" description="Polar residues" evidence="7">
    <location>
        <begin position="703"/>
        <end position="717"/>
    </location>
</feature>
<evidence type="ECO:0000259" key="8">
    <source>
        <dbReference type="PROSITE" id="PS50994"/>
    </source>
</evidence>
<dbReference type="PROSITE" id="PS51195">
    <property type="entry name" value="Q_MOTIF"/>
    <property type="match status" value="1"/>
</dbReference>
<feature type="region of interest" description="Disordered" evidence="7">
    <location>
        <begin position="703"/>
        <end position="734"/>
    </location>
</feature>
<dbReference type="GO" id="GO:0016787">
    <property type="term" value="F:hydrolase activity"/>
    <property type="evidence" value="ECO:0007669"/>
    <property type="project" value="UniProtKB-KW"/>
</dbReference>
<feature type="domain" description="Helicase ATP-binding" evidence="9">
    <location>
        <begin position="404"/>
        <end position="604"/>
    </location>
</feature>
<gene>
    <name evidence="12" type="ORF">CBR_g57658</name>
</gene>
<sequence>MGVVGGDAIVVAMAATEVAAVDEATSAEVAAADEATTAEVAATEAILTMPGESLSMDFMDTLVTSKSGKRHIFVIVDRFSKYARLVAMPETTKIEYIIKMFKENWVRDFGLPKSIVSDRDVRFTSELWKAAAAEQGTQLQMTSGNHPEANGQAEQLNHAVQHLLRHYIKPNQVDWDEKLALIASLYNNVVRSATGGFSLAVSRQSCPGSQDDPGGPVANTGRPLSLRARARARVSMRVGFEKQGINSTTSWRPSHKEKGDVRTLASLPLHVHRSSVPCYVGANPLELSLLTYSTKYKFEGQLLRRPPQISPLVSYPSLRVLLRRILSGHRCCDRCFSCSATIDDEGRSVVVSNTQSDVEGGDVDSQCQDETLSELLKDQVPEWLLKRVQELGFVTPTSVQREALPAVFSGRDCIIHAQTGSGKTLVYLMPLIANIDTRRSAVQALVVVPTRELGMQVAKVARLLGGGSRGDDSKEREGGDACSKPATRRDSKRFSVMTALEGTGAARVKGWLKAEPPQLVVGMPERLLQMINDKTLRTNALQYVVVDEVDAVLERMKKSRSSHLHQLLTMAGSCSRRQTLLVSATVPQHHHFASYCIQNKWAKPDLLHIHVEPEEKLPTHIKHRYIICAEPKRLEMLDKLIASDKPRAAIVFGNEQSEKGKRSGALPPAQVIAQYLSENKLVFPHVIGSTNLSLEKNMAVSISSGTSEAQNTTSARSENQEPRMKGRPVTEGQEWDEEFGSTGISANVLDEETDETWRPLLLTDDADANARVSVLDEFRRGARRLLVTTDFAGRGLDIPSVSHVYNFDLPSSAIAYVHRGGRTGRDPFGREQGIVTSFATNKEVFVLKRLWNELQIAAEEVNLN</sequence>
<keyword evidence="13" id="KW-1185">Reference proteome</keyword>
<dbReference type="InterPro" id="IPR001584">
    <property type="entry name" value="Integrase_cat-core"/>
</dbReference>
<dbReference type="AlphaFoldDB" id="A0A388MEB3"/>
<dbReference type="OrthoDB" id="10256233at2759"/>
<dbReference type="CDD" id="cd18787">
    <property type="entry name" value="SF2_C_DEAD"/>
    <property type="match status" value="1"/>
</dbReference>
<dbReference type="InterPro" id="IPR014014">
    <property type="entry name" value="RNA_helicase_DEAD_Q_motif"/>
</dbReference>
<dbReference type="InterPro" id="IPR044742">
    <property type="entry name" value="DEAD/DEAH_RhlB"/>
</dbReference>
<dbReference type="CDD" id="cd00268">
    <property type="entry name" value="DEADc"/>
    <property type="match status" value="1"/>
</dbReference>
<keyword evidence="2" id="KW-0547">Nucleotide-binding</keyword>
<feature type="domain" description="Helicase C-terminal" evidence="10">
    <location>
        <begin position="671"/>
        <end position="864"/>
    </location>
</feature>
<keyword evidence="3" id="KW-0378">Hydrolase</keyword>
<accession>A0A388MEB3</accession>
<keyword evidence="4" id="KW-0347">Helicase</keyword>
<dbReference type="SUPFAM" id="SSF53098">
    <property type="entry name" value="Ribonuclease H-like"/>
    <property type="match status" value="1"/>
</dbReference>
<dbReference type="Proteomes" id="UP000265515">
    <property type="component" value="Unassembled WGS sequence"/>
</dbReference>
<dbReference type="PROSITE" id="PS50994">
    <property type="entry name" value="INTEGRASE"/>
    <property type="match status" value="1"/>
</dbReference>
<evidence type="ECO:0000256" key="5">
    <source>
        <dbReference type="ARBA" id="ARBA00022840"/>
    </source>
</evidence>
<dbReference type="InterPro" id="IPR012337">
    <property type="entry name" value="RNaseH-like_sf"/>
</dbReference>
<evidence type="ECO:0000256" key="6">
    <source>
        <dbReference type="PROSITE-ProRule" id="PRU00552"/>
    </source>
</evidence>
<feature type="compositionally biased region" description="Basic and acidic residues" evidence="7">
    <location>
        <begin position="469"/>
        <end position="479"/>
    </location>
</feature>
<evidence type="ECO:0000256" key="1">
    <source>
        <dbReference type="ARBA" id="ARBA00012552"/>
    </source>
</evidence>
<evidence type="ECO:0000256" key="2">
    <source>
        <dbReference type="ARBA" id="ARBA00022741"/>
    </source>
</evidence>
<dbReference type="InterPro" id="IPR014001">
    <property type="entry name" value="Helicase_ATP-bd"/>
</dbReference>
<dbReference type="SMART" id="SM00487">
    <property type="entry name" value="DEXDc"/>
    <property type="match status" value="1"/>
</dbReference>
<name>A0A388MEB3_CHABU</name>
<evidence type="ECO:0000259" key="9">
    <source>
        <dbReference type="PROSITE" id="PS51192"/>
    </source>
</evidence>
<dbReference type="EMBL" id="BFEA01001166">
    <property type="protein sequence ID" value="GBG92900.1"/>
    <property type="molecule type" value="Genomic_DNA"/>
</dbReference>
<feature type="domain" description="DEAD-box RNA helicase Q" evidence="11">
    <location>
        <begin position="373"/>
        <end position="401"/>
    </location>
</feature>
<dbReference type="InterPro" id="IPR011545">
    <property type="entry name" value="DEAD/DEAH_box_helicase_dom"/>
</dbReference>
<feature type="domain" description="Integrase catalytic" evidence="8">
    <location>
        <begin position="46"/>
        <end position="207"/>
    </location>
</feature>
<feature type="short sequence motif" description="Q motif" evidence="6">
    <location>
        <begin position="373"/>
        <end position="401"/>
    </location>
</feature>
<feature type="region of interest" description="Disordered" evidence="7">
    <location>
        <begin position="466"/>
        <end position="489"/>
    </location>
</feature>
<dbReference type="GO" id="GO:0003724">
    <property type="term" value="F:RNA helicase activity"/>
    <property type="evidence" value="ECO:0007669"/>
    <property type="project" value="UniProtKB-EC"/>
</dbReference>
<dbReference type="EC" id="3.6.4.13" evidence="1"/>
<dbReference type="PROSITE" id="PS51192">
    <property type="entry name" value="HELICASE_ATP_BIND_1"/>
    <property type="match status" value="1"/>
</dbReference>
<dbReference type="GO" id="GO:0005524">
    <property type="term" value="F:ATP binding"/>
    <property type="evidence" value="ECO:0007669"/>
    <property type="project" value="UniProtKB-KW"/>
</dbReference>
<dbReference type="STRING" id="69332.A0A388MEB3"/>
<feature type="region of interest" description="Disordered" evidence="7">
    <location>
        <begin position="203"/>
        <end position="222"/>
    </location>
</feature>
<dbReference type="Pfam" id="PF00270">
    <property type="entry name" value="DEAD"/>
    <property type="match status" value="1"/>
</dbReference>
<evidence type="ECO:0000313" key="13">
    <source>
        <dbReference type="Proteomes" id="UP000265515"/>
    </source>
</evidence>
<evidence type="ECO:0000259" key="11">
    <source>
        <dbReference type="PROSITE" id="PS51195"/>
    </source>
</evidence>
<evidence type="ECO:0000256" key="7">
    <source>
        <dbReference type="SAM" id="MobiDB-lite"/>
    </source>
</evidence>
<dbReference type="PANTHER" id="PTHR47963:SF10">
    <property type="entry name" value="ATP-DEPENDENT RNA HELICASE DDX6_DHH1"/>
    <property type="match status" value="1"/>
</dbReference>
<dbReference type="GO" id="GO:0015074">
    <property type="term" value="P:DNA integration"/>
    <property type="evidence" value="ECO:0007669"/>
    <property type="project" value="InterPro"/>
</dbReference>
<evidence type="ECO:0000256" key="4">
    <source>
        <dbReference type="ARBA" id="ARBA00022806"/>
    </source>
</evidence>
<dbReference type="OMA" id="THIKHRY"/>
<dbReference type="PROSITE" id="PS51194">
    <property type="entry name" value="HELICASE_CTER"/>
    <property type="match status" value="1"/>
</dbReference>
<dbReference type="Gene3D" id="3.30.420.10">
    <property type="entry name" value="Ribonuclease H-like superfamily/Ribonuclease H"/>
    <property type="match status" value="1"/>
</dbReference>
<dbReference type="Pfam" id="PF00665">
    <property type="entry name" value="rve"/>
    <property type="match status" value="1"/>
</dbReference>
<reference evidence="12 13" key="1">
    <citation type="journal article" date="2018" name="Cell">
        <title>The Chara Genome: Secondary Complexity and Implications for Plant Terrestrialization.</title>
        <authorList>
            <person name="Nishiyama T."/>
            <person name="Sakayama H."/>
            <person name="Vries J.D."/>
            <person name="Buschmann H."/>
            <person name="Saint-Marcoux D."/>
            <person name="Ullrich K.K."/>
            <person name="Haas F.B."/>
            <person name="Vanderstraeten L."/>
            <person name="Becker D."/>
            <person name="Lang D."/>
            <person name="Vosolsobe S."/>
            <person name="Rombauts S."/>
            <person name="Wilhelmsson P.K.I."/>
            <person name="Janitza P."/>
            <person name="Kern R."/>
            <person name="Heyl A."/>
            <person name="Rumpler F."/>
            <person name="Villalobos L.I.A.C."/>
            <person name="Clay J.M."/>
            <person name="Skokan R."/>
            <person name="Toyoda A."/>
            <person name="Suzuki Y."/>
            <person name="Kagoshima H."/>
            <person name="Schijlen E."/>
            <person name="Tajeshwar N."/>
            <person name="Catarino B."/>
            <person name="Hetherington A.J."/>
            <person name="Saltykova A."/>
            <person name="Bonnot C."/>
            <person name="Breuninger H."/>
            <person name="Symeonidi A."/>
            <person name="Radhakrishnan G.V."/>
            <person name="Van Nieuwerburgh F."/>
            <person name="Deforce D."/>
            <person name="Chang C."/>
            <person name="Karol K.G."/>
            <person name="Hedrich R."/>
            <person name="Ulvskov P."/>
            <person name="Glockner G."/>
            <person name="Delwiche C.F."/>
            <person name="Petrasek J."/>
            <person name="Van de Peer Y."/>
            <person name="Friml J."/>
            <person name="Beilby M."/>
            <person name="Dolan L."/>
            <person name="Kohara Y."/>
            <person name="Sugano S."/>
            <person name="Fujiyama A."/>
            <person name="Delaux P.-M."/>
            <person name="Quint M."/>
            <person name="TheiBen G."/>
            <person name="Hagemann M."/>
            <person name="Harholt J."/>
            <person name="Dunand C."/>
            <person name="Zachgo S."/>
            <person name="Langdale J."/>
            <person name="Maumus F."/>
            <person name="Straeten D.V.D."/>
            <person name="Gould S.B."/>
            <person name="Rensing S.A."/>
        </authorList>
    </citation>
    <scope>NUCLEOTIDE SEQUENCE [LARGE SCALE GENOMIC DNA]</scope>
    <source>
        <strain evidence="12 13">S276</strain>
    </source>
</reference>
<dbReference type="PANTHER" id="PTHR47963">
    <property type="entry name" value="DEAD-BOX ATP-DEPENDENT RNA HELICASE 47, MITOCHONDRIAL"/>
    <property type="match status" value="1"/>
</dbReference>
<protein>
    <recommendedName>
        <fullName evidence="1">RNA helicase</fullName>
        <ecNumber evidence="1">3.6.4.13</ecNumber>
    </recommendedName>
</protein>
<dbReference type="InterPro" id="IPR027417">
    <property type="entry name" value="P-loop_NTPase"/>
</dbReference>
<dbReference type="SUPFAM" id="SSF52540">
    <property type="entry name" value="P-loop containing nucleoside triphosphate hydrolases"/>
    <property type="match status" value="1"/>
</dbReference>
<dbReference type="InterPro" id="IPR001650">
    <property type="entry name" value="Helicase_C-like"/>
</dbReference>
<dbReference type="Pfam" id="PF00271">
    <property type="entry name" value="Helicase_C"/>
    <property type="match status" value="1"/>
</dbReference>
<comment type="caution">
    <text evidence="12">The sequence shown here is derived from an EMBL/GenBank/DDBJ whole genome shotgun (WGS) entry which is preliminary data.</text>
</comment>
<dbReference type="Gene3D" id="3.40.50.300">
    <property type="entry name" value="P-loop containing nucleotide triphosphate hydrolases"/>
    <property type="match status" value="2"/>
</dbReference>
<dbReference type="Gramene" id="GBG92900">
    <property type="protein sequence ID" value="GBG92900"/>
    <property type="gene ID" value="CBR_g57658"/>
</dbReference>
<evidence type="ECO:0000313" key="12">
    <source>
        <dbReference type="EMBL" id="GBG92900.1"/>
    </source>
</evidence>
<organism evidence="12 13">
    <name type="scientific">Chara braunii</name>
    <name type="common">Braun's stonewort</name>
    <dbReference type="NCBI Taxonomy" id="69332"/>
    <lineage>
        <taxon>Eukaryota</taxon>
        <taxon>Viridiplantae</taxon>
        <taxon>Streptophyta</taxon>
        <taxon>Charophyceae</taxon>
        <taxon>Charales</taxon>
        <taxon>Characeae</taxon>
        <taxon>Chara</taxon>
    </lineage>
</organism>
<dbReference type="InterPro" id="IPR050547">
    <property type="entry name" value="DEAD_box_RNA_helicases"/>
</dbReference>
<evidence type="ECO:0000256" key="3">
    <source>
        <dbReference type="ARBA" id="ARBA00022801"/>
    </source>
</evidence>
<proteinExistence type="predicted"/>
<evidence type="ECO:0000259" key="10">
    <source>
        <dbReference type="PROSITE" id="PS51194"/>
    </source>
</evidence>
<dbReference type="InterPro" id="IPR036397">
    <property type="entry name" value="RNaseH_sf"/>
</dbReference>
<dbReference type="SMART" id="SM00490">
    <property type="entry name" value="HELICc"/>
    <property type="match status" value="1"/>
</dbReference>